<proteinExistence type="predicted"/>
<reference evidence="2 3" key="1">
    <citation type="submission" date="2019-09" db="EMBL/GenBank/DDBJ databases">
        <title>Phylogeny of genus Pseudoclavibacter and closely related genus.</title>
        <authorList>
            <person name="Li Y."/>
        </authorList>
    </citation>
    <scope>NUCLEOTIDE SEQUENCE [LARGE SCALE GENOMIC DNA]</scope>
    <source>
        <strain evidence="2 3">THG-MD12</strain>
    </source>
</reference>
<dbReference type="OrthoDB" id="4964691at2"/>
<keyword evidence="1" id="KW-0812">Transmembrane</keyword>
<evidence type="ECO:0000313" key="2">
    <source>
        <dbReference type="EMBL" id="KAB1636489.1"/>
    </source>
</evidence>
<evidence type="ECO:0000256" key="1">
    <source>
        <dbReference type="SAM" id="Phobius"/>
    </source>
</evidence>
<dbReference type="Proteomes" id="UP000490386">
    <property type="component" value="Unassembled WGS sequence"/>
</dbReference>
<accession>A0A7J5AYC3</accession>
<evidence type="ECO:0000313" key="3">
    <source>
        <dbReference type="Proteomes" id="UP000490386"/>
    </source>
</evidence>
<sequence length="258" mass="28557">MGRDVRMARRRTSDNARANWSALIATPFAAAFYIFVASRLGVKIGDSVRYLVSIFIVFWPLFGAVYLIWTHLAYRNADTVQLRVASRQERITKRRWWHRLVGYGGATDWTTAGAMVAVALTIAIAQEPAFRDQTIFVVLGLATVAASWALMVYAFALEYLRLDATAATEPAVGLEGAPALEQERACRPEIVFPFEEEPRFGDYLTLAVLMSTMAATASAEITSRRGWRIARTNVVLAFSFNSVIVAMMVSVLFGGLTS</sequence>
<organism evidence="2 3">
    <name type="scientific">Pseudoclavibacter terrae</name>
    <dbReference type="NCBI Taxonomy" id="1530195"/>
    <lineage>
        <taxon>Bacteria</taxon>
        <taxon>Bacillati</taxon>
        <taxon>Actinomycetota</taxon>
        <taxon>Actinomycetes</taxon>
        <taxon>Micrococcales</taxon>
        <taxon>Microbacteriaceae</taxon>
        <taxon>Pseudoclavibacter</taxon>
    </lineage>
</organism>
<comment type="caution">
    <text evidence="2">The sequence shown here is derived from an EMBL/GenBank/DDBJ whole genome shotgun (WGS) entry which is preliminary data.</text>
</comment>
<feature type="transmembrane region" description="Helical" evidence="1">
    <location>
        <begin position="135"/>
        <end position="156"/>
    </location>
</feature>
<keyword evidence="3" id="KW-1185">Reference proteome</keyword>
<protein>
    <submittedName>
        <fullName evidence="2">DUF1345 domain-containing protein</fullName>
    </submittedName>
</protein>
<keyword evidence="1" id="KW-1133">Transmembrane helix</keyword>
<dbReference type="Pfam" id="PF07077">
    <property type="entry name" value="DUF1345"/>
    <property type="match status" value="1"/>
</dbReference>
<feature type="transmembrane region" description="Helical" evidence="1">
    <location>
        <begin position="50"/>
        <end position="69"/>
    </location>
</feature>
<feature type="transmembrane region" description="Helical" evidence="1">
    <location>
        <begin position="234"/>
        <end position="256"/>
    </location>
</feature>
<dbReference type="AlphaFoldDB" id="A0A7J5AYC3"/>
<keyword evidence="1" id="KW-0472">Membrane</keyword>
<dbReference type="InterPro" id="IPR009781">
    <property type="entry name" value="DUF1345"/>
</dbReference>
<feature type="transmembrane region" description="Helical" evidence="1">
    <location>
        <begin position="100"/>
        <end position="123"/>
    </location>
</feature>
<name>A0A7J5AYC3_9MICO</name>
<gene>
    <name evidence="2" type="ORF">F8O03_16225</name>
</gene>
<feature type="transmembrane region" description="Helical" evidence="1">
    <location>
        <begin position="20"/>
        <end position="38"/>
    </location>
</feature>
<dbReference type="EMBL" id="WBJX01000006">
    <property type="protein sequence ID" value="KAB1636489.1"/>
    <property type="molecule type" value="Genomic_DNA"/>
</dbReference>